<accession>A0A2P2QMG5</accession>
<name>A0A2P2QMG5_RHIMU</name>
<sequence>MPFTTPPVAAESASEACRGRRRSTSYSF</sequence>
<feature type="region of interest" description="Disordered" evidence="1">
    <location>
        <begin position="1"/>
        <end position="28"/>
    </location>
</feature>
<protein>
    <submittedName>
        <fullName evidence="2">Uncharacterized protein</fullName>
    </submittedName>
</protein>
<feature type="compositionally biased region" description="Basic residues" evidence="1">
    <location>
        <begin position="19"/>
        <end position="28"/>
    </location>
</feature>
<proteinExistence type="predicted"/>
<organism evidence="2">
    <name type="scientific">Rhizophora mucronata</name>
    <name type="common">Asiatic mangrove</name>
    <dbReference type="NCBI Taxonomy" id="61149"/>
    <lineage>
        <taxon>Eukaryota</taxon>
        <taxon>Viridiplantae</taxon>
        <taxon>Streptophyta</taxon>
        <taxon>Embryophyta</taxon>
        <taxon>Tracheophyta</taxon>
        <taxon>Spermatophyta</taxon>
        <taxon>Magnoliopsida</taxon>
        <taxon>eudicotyledons</taxon>
        <taxon>Gunneridae</taxon>
        <taxon>Pentapetalae</taxon>
        <taxon>rosids</taxon>
        <taxon>fabids</taxon>
        <taxon>Malpighiales</taxon>
        <taxon>Rhizophoraceae</taxon>
        <taxon>Rhizophora</taxon>
    </lineage>
</organism>
<evidence type="ECO:0000313" key="2">
    <source>
        <dbReference type="EMBL" id="MBX68085.1"/>
    </source>
</evidence>
<dbReference type="EMBL" id="GGEC01087601">
    <property type="protein sequence ID" value="MBX68085.1"/>
    <property type="molecule type" value="Transcribed_RNA"/>
</dbReference>
<evidence type="ECO:0000256" key="1">
    <source>
        <dbReference type="SAM" id="MobiDB-lite"/>
    </source>
</evidence>
<dbReference type="AlphaFoldDB" id="A0A2P2QMG5"/>
<reference evidence="2" key="1">
    <citation type="submission" date="2018-02" db="EMBL/GenBank/DDBJ databases">
        <title>Rhizophora mucronata_Transcriptome.</title>
        <authorList>
            <person name="Meera S.P."/>
            <person name="Sreeshan A."/>
            <person name="Augustine A."/>
        </authorList>
    </citation>
    <scope>NUCLEOTIDE SEQUENCE</scope>
    <source>
        <tissue evidence="2">Leaf</tissue>
    </source>
</reference>